<proteinExistence type="inferred from homology"/>
<organism evidence="3 4">
    <name type="scientific">Erythranthe guttata</name>
    <name type="common">Yellow monkey flower</name>
    <name type="synonym">Mimulus guttatus</name>
    <dbReference type="NCBI Taxonomy" id="4155"/>
    <lineage>
        <taxon>Eukaryota</taxon>
        <taxon>Viridiplantae</taxon>
        <taxon>Streptophyta</taxon>
        <taxon>Embryophyta</taxon>
        <taxon>Tracheophyta</taxon>
        <taxon>Spermatophyta</taxon>
        <taxon>Magnoliopsida</taxon>
        <taxon>eudicotyledons</taxon>
        <taxon>Gunneridae</taxon>
        <taxon>Pentapetalae</taxon>
        <taxon>asterids</taxon>
        <taxon>lamiids</taxon>
        <taxon>Lamiales</taxon>
        <taxon>Phrymaceae</taxon>
        <taxon>Erythranthe</taxon>
    </lineage>
</organism>
<dbReference type="Proteomes" id="UP000030748">
    <property type="component" value="Unassembled WGS sequence"/>
</dbReference>
<dbReference type="EMBL" id="KI630612">
    <property type="protein sequence ID" value="EYU35597.1"/>
    <property type="molecule type" value="Genomic_DNA"/>
</dbReference>
<dbReference type="AlphaFoldDB" id="A0A022R4U0"/>
<feature type="non-terminal residue" evidence="3">
    <location>
        <position position="1"/>
    </location>
</feature>
<evidence type="ECO:0000313" key="4">
    <source>
        <dbReference type="Proteomes" id="UP000030748"/>
    </source>
</evidence>
<gene>
    <name evidence="3" type="ORF">MIMGU_mgv1a0082342mg</name>
</gene>
<dbReference type="Pfam" id="PF03000">
    <property type="entry name" value="NPH3"/>
    <property type="match status" value="1"/>
</dbReference>
<evidence type="ECO:0000256" key="1">
    <source>
        <dbReference type="PROSITE-ProRule" id="PRU00982"/>
    </source>
</evidence>
<comment type="similarity">
    <text evidence="1">Belongs to the NPH3 family.</text>
</comment>
<feature type="domain" description="NPH3" evidence="2">
    <location>
        <begin position="1"/>
        <end position="82"/>
    </location>
</feature>
<sequence>PGPDREFSTSKFLEVAESLPYFARDSFDHVYRLIEIFLKKNTFGPSCFNNSTLLVISVNLPLVRQLRIVMGTRLIPLVCTEN</sequence>
<dbReference type="InterPro" id="IPR027356">
    <property type="entry name" value="NPH3_dom"/>
</dbReference>
<dbReference type="PROSITE" id="PS51649">
    <property type="entry name" value="NPH3"/>
    <property type="match status" value="1"/>
</dbReference>
<protein>
    <recommendedName>
        <fullName evidence="2">NPH3 domain-containing protein</fullName>
    </recommendedName>
</protein>
<evidence type="ECO:0000313" key="3">
    <source>
        <dbReference type="EMBL" id="EYU35597.1"/>
    </source>
</evidence>
<keyword evidence="4" id="KW-1185">Reference proteome</keyword>
<name>A0A022R4U0_ERYGU</name>
<reference evidence="3 4" key="1">
    <citation type="journal article" date="2013" name="Proc. Natl. Acad. Sci. U.S.A.">
        <title>Fine-scale variation in meiotic recombination in Mimulus inferred from population shotgun sequencing.</title>
        <authorList>
            <person name="Hellsten U."/>
            <person name="Wright K.M."/>
            <person name="Jenkins J."/>
            <person name="Shu S."/>
            <person name="Yuan Y."/>
            <person name="Wessler S.R."/>
            <person name="Schmutz J."/>
            <person name="Willis J.H."/>
            <person name="Rokhsar D.S."/>
        </authorList>
    </citation>
    <scope>NUCLEOTIDE SEQUENCE [LARGE SCALE GENOMIC DNA]</scope>
    <source>
        <strain evidence="4">cv. DUN x IM62</strain>
    </source>
</reference>
<evidence type="ECO:0000259" key="2">
    <source>
        <dbReference type="PROSITE" id="PS51649"/>
    </source>
</evidence>
<accession>A0A022R4U0</accession>